<dbReference type="Gene3D" id="3.40.50.300">
    <property type="entry name" value="P-loop containing nucleotide triphosphate hydrolases"/>
    <property type="match status" value="1"/>
</dbReference>
<accession>E6QQC3</accession>
<feature type="domain" description="AAA+ ATPase" evidence="1">
    <location>
        <begin position="11"/>
        <end position="192"/>
    </location>
</feature>
<dbReference type="EMBL" id="CABR01000031">
    <property type="protein sequence ID" value="CBI09444.1"/>
    <property type="molecule type" value="Genomic_DNA"/>
</dbReference>
<dbReference type="SUPFAM" id="SSF52540">
    <property type="entry name" value="P-loop containing nucleoside triphosphate hydrolases"/>
    <property type="match status" value="1"/>
</dbReference>
<dbReference type="InterPro" id="IPR027417">
    <property type="entry name" value="P-loop_NTPase"/>
</dbReference>
<proteinExistence type="predicted"/>
<name>E6QQC3_9ZZZZ</name>
<protein>
    <submittedName>
        <fullName evidence="2">AAA ATPase</fullName>
    </submittedName>
</protein>
<evidence type="ECO:0000259" key="1">
    <source>
        <dbReference type="SMART" id="SM00382"/>
    </source>
</evidence>
<gene>
    <name evidence="2" type="ORF">CARN7_0172</name>
</gene>
<evidence type="ECO:0000313" key="2">
    <source>
        <dbReference type="EMBL" id="CBI09444.1"/>
    </source>
</evidence>
<dbReference type="SMART" id="SM00382">
    <property type="entry name" value="AAA"/>
    <property type="match status" value="1"/>
</dbReference>
<organism evidence="2">
    <name type="scientific">mine drainage metagenome</name>
    <dbReference type="NCBI Taxonomy" id="410659"/>
    <lineage>
        <taxon>unclassified sequences</taxon>
        <taxon>metagenomes</taxon>
        <taxon>ecological metagenomes</taxon>
    </lineage>
</organism>
<sequence length="335" mass="36686">MLIRFASSLLAKRFLILTGLSGSGKTKLAHAFAAWITESKDQYRLIAVGADWTTNENVVGYQDALQPGTYRKPSNGALDVILRAENDSARPYFLILDEMNLSHVERYFADILSAVESGEEIALHSAAENLKASDDDSLPVPAKLRLPDNLFIVGTVNVDETTYMFSPKVLDRANVIEFRVTADDIAAFLDAPSKVDMEGLAGKGAAFGPAFVVESGAVAQLEGTIAAGLKDRLTEVFAALAPIGAEFGFRTAYEITRFTYFHTKLSGGAWQFNDALDAQVLQKLLPKLHGSERRLGPVLKVLETFCEMHQCVASLEKIRRMQDRLKDGFTSFAEA</sequence>
<dbReference type="InterPro" id="IPR003593">
    <property type="entry name" value="AAA+_ATPase"/>
</dbReference>
<comment type="caution">
    <text evidence="2">The sequence shown here is derived from an EMBL/GenBank/DDBJ whole genome shotgun (WGS) entry which is preliminary data.</text>
</comment>
<dbReference type="AlphaFoldDB" id="E6QQC3"/>
<reference evidence="2" key="1">
    <citation type="submission" date="2009-10" db="EMBL/GenBank/DDBJ databases">
        <title>Diversity of trophic interactions inside an arsenic-rich microbial ecosystem.</title>
        <authorList>
            <person name="Bertin P.N."/>
            <person name="Heinrich-Salmeron A."/>
            <person name="Pelletier E."/>
            <person name="Goulhen-Chollet F."/>
            <person name="Arsene-Ploetze F."/>
            <person name="Gallien S."/>
            <person name="Calteau A."/>
            <person name="Vallenet D."/>
            <person name="Casiot C."/>
            <person name="Chane-Woon-Ming B."/>
            <person name="Giloteaux L."/>
            <person name="Barakat M."/>
            <person name="Bonnefoy V."/>
            <person name="Bruneel O."/>
            <person name="Chandler M."/>
            <person name="Cleiss J."/>
            <person name="Duran R."/>
            <person name="Elbaz-Poulichet F."/>
            <person name="Fonknechten N."/>
            <person name="Lauga B."/>
            <person name="Mornico D."/>
            <person name="Ortet P."/>
            <person name="Schaeffer C."/>
            <person name="Siguier P."/>
            <person name="Alexander Thil Smith A."/>
            <person name="Van Dorsselaer A."/>
            <person name="Weissenbach J."/>
            <person name="Medigue C."/>
            <person name="Le Paslier D."/>
        </authorList>
    </citation>
    <scope>NUCLEOTIDE SEQUENCE</scope>
</reference>